<sequence length="327" mass="36842">MSILVTGGTGALGYHILSSLCGTSHDLYSFSDEQPQPWQKVEGATYLNGDLLNSKDVIEMLQKVNPTHIYHLASQSSVGISYMKPNETLNINLMGTQYLLEGVRQVCPKAKIMLLSSSEIYGRTDKNLTYLHKEVDPPNPLTPYATSKACMELLANQFRNANGLHVVFVRPFYFTGPHHSRRFVIPSIAYQLVKIKYYGAEPIIYSGSLDVSRDIIDVRDVARGMIQILNQADSGEVYNLCCGKSYTIREVVEAMVDIADVSVDFRFDPGYERRNEIPLLIGDPTKAMNIGWKPMISMEDSLTDLFNEMVQRRRIELKMGMGKDLRL</sequence>
<protein>
    <submittedName>
        <fullName evidence="2">Putative NAD-dependent epimerase/dehydratase</fullName>
    </submittedName>
</protein>
<dbReference type="InterPro" id="IPR036291">
    <property type="entry name" value="NAD(P)-bd_dom_sf"/>
</dbReference>
<dbReference type="PANTHER" id="PTHR43000">
    <property type="entry name" value="DTDP-D-GLUCOSE 4,6-DEHYDRATASE-RELATED"/>
    <property type="match status" value="1"/>
</dbReference>
<dbReference type="SUPFAM" id="SSF51735">
    <property type="entry name" value="NAD(P)-binding Rossmann-fold domains"/>
    <property type="match status" value="1"/>
</dbReference>
<dbReference type="Pfam" id="PF16363">
    <property type="entry name" value="GDP_Man_Dehyd"/>
    <property type="match status" value="1"/>
</dbReference>
<accession>A0A0H3U7B9</accession>
<feature type="domain" description="NAD(P)-binding" evidence="1">
    <location>
        <begin position="4"/>
        <end position="303"/>
    </location>
</feature>
<evidence type="ECO:0000313" key="2">
    <source>
        <dbReference type="EMBL" id="AIF26434.1"/>
    </source>
</evidence>
<dbReference type="InterPro" id="IPR016040">
    <property type="entry name" value="NAD(P)-bd_dom"/>
</dbReference>
<reference evidence="2" key="1">
    <citation type="submission" date="2013-08" db="EMBL/GenBank/DDBJ databases">
        <title>Comparison of modified E. coli strains.</title>
        <authorList>
            <person name="Juergensen J."/>
            <person name="Bonge A."/>
            <person name="Streit W.R."/>
        </authorList>
    </citation>
    <scope>NUCLEOTIDE SEQUENCE</scope>
</reference>
<dbReference type="Gene3D" id="3.90.25.10">
    <property type="entry name" value="UDP-galactose 4-epimerase, domain 1"/>
    <property type="match status" value="1"/>
</dbReference>
<dbReference type="EMBL" id="KF540231">
    <property type="protein sequence ID" value="AIF26434.1"/>
    <property type="molecule type" value="Genomic_DNA"/>
</dbReference>
<proteinExistence type="predicted"/>
<organism evidence="2">
    <name type="scientific">uncultured bacterium fosmid pJB18D1_contig I</name>
    <dbReference type="NCBI Taxonomy" id="1478057"/>
    <lineage>
        <taxon>Bacteria</taxon>
        <taxon>environmental samples</taxon>
    </lineage>
</organism>
<evidence type="ECO:0000259" key="1">
    <source>
        <dbReference type="Pfam" id="PF16363"/>
    </source>
</evidence>
<dbReference type="AlphaFoldDB" id="A0A0H3U7B9"/>
<dbReference type="Gene3D" id="3.40.50.720">
    <property type="entry name" value="NAD(P)-binding Rossmann-like Domain"/>
    <property type="match status" value="1"/>
</dbReference>
<name>A0A0H3U7B9_9BACT</name>